<reference evidence="8 9" key="1">
    <citation type="submission" date="2020-09" db="EMBL/GenBank/DDBJ databases">
        <authorList>
            <person name="Ashkenazy H."/>
        </authorList>
    </citation>
    <scope>NUCLEOTIDE SEQUENCE [LARGE SCALE GENOMIC DNA]</scope>
    <source>
        <strain evidence="9">cv. Cdm-0</strain>
    </source>
</reference>
<evidence type="ECO:0000256" key="3">
    <source>
        <dbReference type="ARBA" id="ARBA00023242"/>
    </source>
</evidence>
<feature type="domain" description="FCP1 homology" evidence="7">
    <location>
        <begin position="192"/>
        <end position="360"/>
    </location>
</feature>
<dbReference type="PANTHER" id="PTHR23081:SF21">
    <property type="entry name" value="RNA POLYMERASE II C-TERMINAL DOMAIN PHOSPHATASE-LIKE-RELATED"/>
    <property type="match status" value="1"/>
</dbReference>
<dbReference type="InterPro" id="IPR011947">
    <property type="entry name" value="FCP1_euk"/>
</dbReference>
<dbReference type="Proteomes" id="UP000516314">
    <property type="component" value="Chromosome 5"/>
</dbReference>
<dbReference type="GO" id="GO:0008420">
    <property type="term" value="F:RNA polymerase II CTD heptapeptide repeat phosphatase activity"/>
    <property type="evidence" value="ECO:0007669"/>
    <property type="project" value="UniProtKB-UniRule"/>
</dbReference>
<keyword evidence="3 6" id="KW-0539">Nucleus</keyword>
<evidence type="ECO:0000313" key="8">
    <source>
        <dbReference type="EMBL" id="CAD5332470.1"/>
    </source>
</evidence>
<dbReference type="InterPro" id="IPR004274">
    <property type="entry name" value="FCP1_dom"/>
</dbReference>
<dbReference type="Pfam" id="PF03031">
    <property type="entry name" value="NIF"/>
    <property type="match status" value="1"/>
</dbReference>
<dbReference type="InterPro" id="IPR023214">
    <property type="entry name" value="HAD_sf"/>
</dbReference>
<dbReference type="FunFam" id="3.40.50.1000:FF:000235">
    <property type="entry name" value="Haloacid dehalogenase-like hydrolase (HAD) superfamily protein"/>
    <property type="match status" value="1"/>
</dbReference>
<dbReference type="Gene3D" id="3.40.50.1000">
    <property type="entry name" value="HAD superfamily/HAD-like"/>
    <property type="match status" value="1"/>
</dbReference>
<accession>A0A7G2FAM1</accession>
<comment type="function">
    <text evidence="6">This promotes the activity of RNA polymerase II.</text>
</comment>
<protein>
    <recommendedName>
        <fullName evidence="6">RNA polymerase II C-terminal domain phosphatase-like</fullName>
        <ecNumber evidence="6">3.1.3.16</ecNumber>
    </recommendedName>
</protein>
<comment type="catalytic activity">
    <reaction evidence="5 6">
        <text>O-phospho-L-threonyl-[protein] + H2O = L-threonyl-[protein] + phosphate</text>
        <dbReference type="Rhea" id="RHEA:47004"/>
        <dbReference type="Rhea" id="RHEA-COMP:11060"/>
        <dbReference type="Rhea" id="RHEA-COMP:11605"/>
        <dbReference type="ChEBI" id="CHEBI:15377"/>
        <dbReference type="ChEBI" id="CHEBI:30013"/>
        <dbReference type="ChEBI" id="CHEBI:43474"/>
        <dbReference type="ChEBI" id="CHEBI:61977"/>
        <dbReference type="EC" id="3.1.3.16"/>
    </reaction>
</comment>
<sequence length="412" mass="48107">MFEQGFNYINLGVASDGASPKLALIGEFLKQFFYSNPEETWRCGLKLRDRHEERGFTSSQSRLTVADRNFCGVPVNPTMRLNVMTRGLRTTRDSSLCPVSISSRRFRFETMSLVENLFLEPQSKRRKINPETIESPSPNCNHWFVRNKICISCYTTVDNFEGRSFDYLYKGMQMSNEALGFTKGLISQTSWLEDKKLHLVLDLDQTLIHTIKTSLLYESEKYIIEEVESRKDIKRFNTGFPEESLIKLRPFVHQFLKECNEMFSMYVYTKGGYDYARLVLEMIDPDKVYFGNRVITRRESPGFKTLDLVLADERGIVIVDDTSSVWPHDKKNLLQIARYKYFGDKSCLFSEDKKKIDESDEKGPLNTALRFLKDVHEEFFYDWSKKDLDSVDVRPLLKEISLRWKRKADGVV</sequence>
<dbReference type="AlphaFoldDB" id="A0A7G2FAM1"/>
<comment type="subcellular location">
    <subcellularLocation>
        <location evidence="1 6">Nucleus</location>
    </subcellularLocation>
</comment>
<organism evidence="8 9">
    <name type="scientific">Arabidopsis thaliana</name>
    <name type="common">Mouse-ear cress</name>
    <dbReference type="NCBI Taxonomy" id="3702"/>
    <lineage>
        <taxon>Eukaryota</taxon>
        <taxon>Viridiplantae</taxon>
        <taxon>Streptophyta</taxon>
        <taxon>Embryophyta</taxon>
        <taxon>Tracheophyta</taxon>
        <taxon>Spermatophyta</taxon>
        <taxon>Magnoliopsida</taxon>
        <taxon>eudicotyledons</taxon>
        <taxon>Gunneridae</taxon>
        <taxon>Pentapetalae</taxon>
        <taxon>rosids</taxon>
        <taxon>malvids</taxon>
        <taxon>Brassicales</taxon>
        <taxon>Brassicaceae</taxon>
        <taxon>Camelineae</taxon>
        <taxon>Arabidopsis</taxon>
    </lineage>
</organism>
<dbReference type="GO" id="GO:0005634">
    <property type="term" value="C:nucleus"/>
    <property type="evidence" value="ECO:0007669"/>
    <property type="project" value="UniProtKB-SubCell"/>
</dbReference>
<evidence type="ECO:0000256" key="1">
    <source>
        <dbReference type="ARBA" id="ARBA00004123"/>
    </source>
</evidence>
<proteinExistence type="predicted"/>
<evidence type="ECO:0000313" key="9">
    <source>
        <dbReference type="Proteomes" id="UP000516314"/>
    </source>
</evidence>
<gene>
    <name evidence="8" type="ORF">AT9943_LOCUS19878</name>
</gene>
<evidence type="ECO:0000256" key="2">
    <source>
        <dbReference type="ARBA" id="ARBA00022801"/>
    </source>
</evidence>
<dbReference type="InterPro" id="IPR036412">
    <property type="entry name" value="HAD-like_sf"/>
</dbReference>
<evidence type="ECO:0000256" key="4">
    <source>
        <dbReference type="ARBA" id="ARBA00047761"/>
    </source>
</evidence>
<dbReference type="InterPro" id="IPR039189">
    <property type="entry name" value="Fcp1"/>
</dbReference>
<evidence type="ECO:0000259" key="7">
    <source>
        <dbReference type="PROSITE" id="PS50969"/>
    </source>
</evidence>
<dbReference type="EMBL" id="LR881470">
    <property type="protein sequence ID" value="CAD5332470.1"/>
    <property type="molecule type" value="Genomic_DNA"/>
</dbReference>
<dbReference type="CDD" id="cd07521">
    <property type="entry name" value="HAD_FCP1-like"/>
    <property type="match status" value="1"/>
</dbReference>
<dbReference type="SUPFAM" id="SSF56784">
    <property type="entry name" value="HAD-like"/>
    <property type="match status" value="1"/>
</dbReference>
<evidence type="ECO:0000256" key="6">
    <source>
        <dbReference type="RuleBase" id="RU366066"/>
    </source>
</evidence>
<name>A0A7G2FAM1_ARATH</name>
<dbReference type="PANTHER" id="PTHR23081">
    <property type="entry name" value="RNA POLYMERASE II CTD PHOSPHATASE"/>
    <property type="match status" value="1"/>
</dbReference>
<dbReference type="EC" id="3.1.3.16" evidence="6"/>
<keyword evidence="2 6" id="KW-0378">Hydrolase</keyword>
<dbReference type="PROSITE" id="PS50969">
    <property type="entry name" value="FCP1"/>
    <property type="match status" value="1"/>
</dbReference>
<evidence type="ECO:0000256" key="5">
    <source>
        <dbReference type="ARBA" id="ARBA00048336"/>
    </source>
</evidence>
<dbReference type="NCBIfam" id="TIGR02250">
    <property type="entry name" value="FCP1_euk"/>
    <property type="match status" value="1"/>
</dbReference>
<dbReference type="SMART" id="SM00577">
    <property type="entry name" value="CPDc"/>
    <property type="match status" value="1"/>
</dbReference>
<comment type="catalytic activity">
    <reaction evidence="4 6">
        <text>O-phospho-L-seryl-[protein] + H2O = L-seryl-[protein] + phosphate</text>
        <dbReference type="Rhea" id="RHEA:20629"/>
        <dbReference type="Rhea" id="RHEA-COMP:9863"/>
        <dbReference type="Rhea" id="RHEA-COMP:11604"/>
        <dbReference type="ChEBI" id="CHEBI:15377"/>
        <dbReference type="ChEBI" id="CHEBI:29999"/>
        <dbReference type="ChEBI" id="CHEBI:43474"/>
        <dbReference type="ChEBI" id="CHEBI:83421"/>
        <dbReference type="EC" id="3.1.3.16"/>
    </reaction>
</comment>